<dbReference type="Pfam" id="PF10708">
    <property type="entry name" value="DUF2510"/>
    <property type="match status" value="1"/>
</dbReference>
<sequence>MDDPRSSAPYWRRHPMLTLAIVGLLCFAVANGWYLTATAIAAVVAAVTTRRALRAAARRRAALRARADYEHTLHLAGDPRGGYGQFPPVVPGWFPDPGQRRQWRYFDGAVWTGQVAPR</sequence>
<protein>
    <recommendedName>
        <fullName evidence="1">DUF2510 domain-containing protein</fullName>
    </recommendedName>
</protein>
<dbReference type="KEGG" id="many:MANY_30990"/>
<dbReference type="EMBL" id="AP022620">
    <property type="protein sequence ID" value="BBZ77762.1"/>
    <property type="molecule type" value="Genomic_DNA"/>
</dbReference>
<evidence type="ECO:0000313" key="2">
    <source>
        <dbReference type="EMBL" id="BBZ77762.1"/>
    </source>
</evidence>
<accession>A0A6N4WCI7</accession>
<dbReference type="InterPro" id="IPR018929">
    <property type="entry name" value="DUF2510"/>
</dbReference>
<dbReference type="Proteomes" id="UP000467249">
    <property type="component" value="Chromosome"/>
</dbReference>
<dbReference type="AlphaFoldDB" id="A0A6N4WCI7"/>
<name>A0A6N4WCI7_9MYCO</name>
<proteinExistence type="predicted"/>
<dbReference type="RefSeq" id="WP_163805031.1">
    <property type="nucleotide sequence ID" value="NZ_AP022620.1"/>
</dbReference>
<reference evidence="2 3" key="1">
    <citation type="journal article" date="2019" name="Emerg. Microbes Infect.">
        <title>Comprehensive subspecies identification of 175 nontuberculous mycobacteria species based on 7547 genomic profiles.</title>
        <authorList>
            <person name="Matsumoto Y."/>
            <person name="Kinjo T."/>
            <person name="Motooka D."/>
            <person name="Nabeya D."/>
            <person name="Jung N."/>
            <person name="Uechi K."/>
            <person name="Horii T."/>
            <person name="Iida T."/>
            <person name="Fujita J."/>
            <person name="Nakamura S."/>
        </authorList>
    </citation>
    <scope>NUCLEOTIDE SEQUENCE [LARGE SCALE GENOMIC DNA]</scope>
    <source>
        <strain evidence="2 3">JCM 30275</strain>
    </source>
</reference>
<evidence type="ECO:0000313" key="3">
    <source>
        <dbReference type="Proteomes" id="UP000467249"/>
    </source>
</evidence>
<keyword evidence="3" id="KW-1185">Reference proteome</keyword>
<evidence type="ECO:0000259" key="1">
    <source>
        <dbReference type="Pfam" id="PF10708"/>
    </source>
</evidence>
<gene>
    <name evidence="2" type="ORF">MANY_30990</name>
</gene>
<organism evidence="2 3">
    <name type="scientific">Mycolicibacterium anyangense</name>
    <dbReference type="NCBI Taxonomy" id="1431246"/>
    <lineage>
        <taxon>Bacteria</taxon>
        <taxon>Bacillati</taxon>
        <taxon>Actinomycetota</taxon>
        <taxon>Actinomycetes</taxon>
        <taxon>Mycobacteriales</taxon>
        <taxon>Mycobacteriaceae</taxon>
        <taxon>Mycolicibacterium</taxon>
    </lineage>
</organism>
<feature type="domain" description="DUF2510" evidence="1">
    <location>
        <begin position="91"/>
        <end position="117"/>
    </location>
</feature>